<organism evidence="1">
    <name type="scientific">Arundo donax</name>
    <name type="common">Giant reed</name>
    <name type="synonym">Donax arundinaceus</name>
    <dbReference type="NCBI Taxonomy" id="35708"/>
    <lineage>
        <taxon>Eukaryota</taxon>
        <taxon>Viridiplantae</taxon>
        <taxon>Streptophyta</taxon>
        <taxon>Embryophyta</taxon>
        <taxon>Tracheophyta</taxon>
        <taxon>Spermatophyta</taxon>
        <taxon>Magnoliopsida</taxon>
        <taxon>Liliopsida</taxon>
        <taxon>Poales</taxon>
        <taxon>Poaceae</taxon>
        <taxon>PACMAD clade</taxon>
        <taxon>Arundinoideae</taxon>
        <taxon>Arundineae</taxon>
        <taxon>Arundo</taxon>
    </lineage>
</organism>
<name>A0A0A8YQ17_ARUDO</name>
<proteinExistence type="predicted"/>
<sequence>MSGWSRSSSAASSGLDFL</sequence>
<evidence type="ECO:0000313" key="1">
    <source>
        <dbReference type="EMBL" id="JAD26960.1"/>
    </source>
</evidence>
<reference evidence="1" key="1">
    <citation type="submission" date="2014-09" db="EMBL/GenBank/DDBJ databases">
        <authorList>
            <person name="Magalhaes I.L.F."/>
            <person name="Oliveira U."/>
            <person name="Santos F.R."/>
            <person name="Vidigal T.H.D.A."/>
            <person name="Brescovit A.D."/>
            <person name="Santos A.J."/>
        </authorList>
    </citation>
    <scope>NUCLEOTIDE SEQUENCE</scope>
    <source>
        <tissue evidence="1">Shoot tissue taken approximately 20 cm above the soil surface</tissue>
    </source>
</reference>
<dbReference type="EMBL" id="GBRH01270935">
    <property type="protein sequence ID" value="JAD26960.1"/>
    <property type="molecule type" value="Transcribed_RNA"/>
</dbReference>
<accession>A0A0A8YQ17</accession>
<reference evidence="1" key="2">
    <citation type="journal article" date="2015" name="Data Brief">
        <title>Shoot transcriptome of the giant reed, Arundo donax.</title>
        <authorList>
            <person name="Barrero R.A."/>
            <person name="Guerrero F.D."/>
            <person name="Moolhuijzen P."/>
            <person name="Goolsby J.A."/>
            <person name="Tidwell J."/>
            <person name="Bellgard S.E."/>
            <person name="Bellgard M.I."/>
        </authorList>
    </citation>
    <scope>NUCLEOTIDE SEQUENCE</scope>
    <source>
        <tissue evidence="1">Shoot tissue taken approximately 20 cm above the soil surface</tissue>
    </source>
</reference>
<protein>
    <submittedName>
        <fullName evidence="1">Uncharacterized protein</fullName>
    </submittedName>
</protein>
<dbReference type="AlphaFoldDB" id="A0A0A8YQ17"/>